<dbReference type="EMBL" id="JBHTMX010000262">
    <property type="protein sequence ID" value="MFD1333575.1"/>
    <property type="molecule type" value="Genomic_DNA"/>
</dbReference>
<evidence type="ECO:0000256" key="1">
    <source>
        <dbReference type="SAM" id="MobiDB-lite"/>
    </source>
</evidence>
<organism evidence="2 3">
    <name type="scientific">Methylopila musalis</name>
    <dbReference type="NCBI Taxonomy" id="1134781"/>
    <lineage>
        <taxon>Bacteria</taxon>
        <taxon>Pseudomonadati</taxon>
        <taxon>Pseudomonadota</taxon>
        <taxon>Alphaproteobacteria</taxon>
        <taxon>Hyphomicrobiales</taxon>
        <taxon>Methylopilaceae</taxon>
        <taxon>Methylopila</taxon>
    </lineage>
</organism>
<protein>
    <submittedName>
        <fullName evidence="2">Uncharacterized protein</fullName>
    </submittedName>
</protein>
<dbReference type="RefSeq" id="WP_378777245.1">
    <property type="nucleotide sequence ID" value="NZ_JBHTMX010000262.1"/>
</dbReference>
<dbReference type="Proteomes" id="UP001597171">
    <property type="component" value="Unassembled WGS sequence"/>
</dbReference>
<sequence length="84" mass="9270">MAERLVTGKRLLEVVFKFLFTALCATGLMLGAPGAARADQRPPSIIPEPYEAAPNAVTRPAGRADREWRRTRRTPEVRMTAPPP</sequence>
<feature type="non-terminal residue" evidence="2">
    <location>
        <position position="84"/>
    </location>
</feature>
<keyword evidence="3" id="KW-1185">Reference proteome</keyword>
<feature type="compositionally biased region" description="Basic and acidic residues" evidence="1">
    <location>
        <begin position="62"/>
        <end position="76"/>
    </location>
</feature>
<proteinExistence type="predicted"/>
<gene>
    <name evidence="2" type="ORF">ACFQ4O_16355</name>
</gene>
<name>A0ABW3ZB53_9HYPH</name>
<reference evidence="3" key="1">
    <citation type="journal article" date="2019" name="Int. J. Syst. Evol. Microbiol.">
        <title>The Global Catalogue of Microorganisms (GCM) 10K type strain sequencing project: providing services to taxonomists for standard genome sequencing and annotation.</title>
        <authorList>
            <consortium name="The Broad Institute Genomics Platform"/>
            <consortium name="The Broad Institute Genome Sequencing Center for Infectious Disease"/>
            <person name="Wu L."/>
            <person name="Ma J."/>
        </authorList>
    </citation>
    <scope>NUCLEOTIDE SEQUENCE [LARGE SCALE GENOMIC DNA]</scope>
    <source>
        <strain evidence="3">CCUG 61696</strain>
    </source>
</reference>
<feature type="region of interest" description="Disordered" evidence="1">
    <location>
        <begin position="34"/>
        <end position="84"/>
    </location>
</feature>
<comment type="caution">
    <text evidence="2">The sequence shown here is derived from an EMBL/GenBank/DDBJ whole genome shotgun (WGS) entry which is preliminary data.</text>
</comment>
<evidence type="ECO:0000313" key="3">
    <source>
        <dbReference type="Proteomes" id="UP001597171"/>
    </source>
</evidence>
<evidence type="ECO:0000313" key="2">
    <source>
        <dbReference type="EMBL" id="MFD1333575.1"/>
    </source>
</evidence>
<accession>A0ABW3ZB53</accession>